<dbReference type="Gene3D" id="3.30.420.10">
    <property type="entry name" value="Ribonuclease H-like superfamily/Ribonuclease H"/>
    <property type="match status" value="1"/>
</dbReference>
<feature type="domain" description="Integrase catalytic" evidence="1">
    <location>
        <begin position="21"/>
        <end position="188"/>
    </location>
</feature>
<dbReference type="PANTHER" id="PTHR46585:SF1">
    <property type="entry name" value="CHROMO DOMAIN-CONTAINING PROTEIN"/>
    <property type="match status" value="1"/>
</dbReference>
<evidence type="ECO:0000313" key="3">
    <source>
        <dbReference type="Proteomes" id="UP001367676"/>
    </source>
</evidence>
<dbReference type="Pfam" id="PF00665">
    <property type="entry name" value="rve"/>
    <property type="match status" value="1"/>
</dbReference>
<gene>
    <name evidence="2" type="ORF">V9T40_005543</name>
</gene>
<evidence type="ECO:0000313" key="2">
    <source>
        <dbReference type="EMBL" id="KAK7604357.1"/>
    </source>
</evidence>
<keyword evidence="3" id="KW-1185">Reference proteome</keyword>
<dbReference type="InterPro" id="IPR012337">
    <property type="entry name" value="RNaseH-like_sf"/>
</dbReference>
<dbReference type="AlphaFoldDB" id="A0AAN9TT27"/>
<proteinExistence type="predicted"/>
<dbReference type="Proteomes" id="UP001367676">
    <property type="component" value="Unassembled WGS sequence"/>
</dbReference>
<dbReference type="PANTHER" id="PTHR46585">
    <property type="entry name" value="INTEGRASE CORE DOMAIN CONTAINING PROTEIN"/>
    <property type="match status" value="1"/>
</dbReference>
<dbReference type="GO" id="GO:0015074">
    <property type="term" value="P:DNA integration"/>
    <property type="evidence" value="ECO:0007669"/>
    <property type="project" value="InterPro"/>
</dbReference>
<protein>
    <recommendedName>
        <fullName evidence="1">Integrase catalytic domain-containing protein</fullName>
    </recommendedName>
</protein>
<reference evidence="2 3" key="1">
    <citation type="submission" date="2024-03" db="EMBL/GenBank/DDBJ databases">
        <title>Adaptation during the transition from Ophiocordyceps entomopathogen to insect associate is accompanied by gene loss and intensified selection.</title>
        <authorList>
            <person name="Ward C.M."/>
            <person name="Onetto C.A."/>
            <person name="Borneman A.R."/>
        </authorList>
    </citation>
    <scope>NUCLEOTIDE SEQUENCE [LARGE SCALE GENOMIC DNA]</scope>
    <source>
        <strain evidence="2">AWRI1</strain>
        <tissue evidence="2">Single Adult Female</tissue>
    </source>
</reference>
<dbReference type="GO" id="GO:0003676">
    <property type="term" value="F:nucleic acid binding"/>
    <property type="evidence" value="ECO:0007669"/>
    <property type="project" value="InterPro"/>
</dbReference>
<dbReference type="SUPFAM" id="SSF53098">
    <property type="entry name" value="Ribonuclease H-like"/>
    <property type="match status" value="1"/>
</dbReference>
<dbReference type="EMBL" id="JBBCAQ010000003">
    <property type="protein sequence ID" value="KAK7604357.1"/>
    <property type="molecule type" value="Genomic_DNA"/>
</dbReference>
<dbReference type="PROSITE" id="PS50994">
    <property type="entry name" value="INTEGRASE"/>
    <property type="match status" value="1"/>
</dbReference>
<dbReference type="InterPro" id="IPR036397">
    <property type="entry name" value="RNaseH_sf"/>
</dbReference>
<accession>A0AAN9TT27</accession>
<evidence type="ECO:0000259" key="1">
    <source>
        <dbReference type="PROSITE" id="PS50994"/>
    </source>
</evidence>
<dbReference type="InterPro" id="IPR001584">
    <property type="entry name" value="Integrase_cat-core"/>
</dbReference>
<organism evidence="2 3">
    <name type="scientific">Parthenolecanium corni</name>
    <dbReference type="NCBI Taxonomy" id="536013"/>
    <lineage>
        <taxon>Eukaryota</taxon>
        <taxon>Metazoa</taxon>
        <taxon>Ecdysozoa</taxon>
        <taxon>Arthropoda</taxon>
        <taxon>Hexapoda</taxon>
        <taxon>Insecta</taxon>
        <taxon>Pterygota</taxon>
        <taxon>Neoptera</taxon>
        <taxon>Paraneoptera</taxon>
        <taxon>Hemiptera</taxon>
        <taxon>Sternorrhyncha</taxon>
        <taxon>Coccoidea</taxon>
        <taxon>Coccidae</taxon>
        <taxon>Parthenolecanium</taxon>
    </lineage>
</organism>
<name>A0AAN9TT27_9HEMI</name>
<comment type="caution">
    <text evidence="2">The sequence shown here is derived from an EMBL/GenBank/DDBJ whole genome shotgun (WGS) entry which is preliminary data.</text>
</comment>
<sequence length="273" mass="32542">MDSDRDLEIARELHKKVVRKFEKRKIITKGIDDLWAADLLILDKYKKENNGQKYLLVVIDTFSKYLFAEPLKDKSGVIVATAFKNILKKSKRTPKLLHVDRGKEFVNKNFEKVLDEYGIKMYHTFNEEKSSIAERVNRTLNQKFRIYFEINKNHCWVKVLGKILKEYNEVDIHRTIGRPPATVNESNEKEILQRLYPLEDFKRDKPVFSIGNRVRIFRKKKQFSDKYSSNWTEEIFTIKKIHLTNPITYTIQDSNNEIILGKFYKQELQKTKF</sequence>